<dbReference type="GO" id="GO:0003677">
    <property type="term" value="F:DNA binding"/>
    <property type="evidence" value="ECO:0007669"/>
    <property type="project" value="UniProtKB-KW"/>
</dbReference>
<evidence type="ECO:0000256" key="1">
    <source>
        <dbReference type="ARBA" id="ARBA00023125"/>
    </source>
</evidence>
<dbReference type="PROSITE" id="PS50937">
    <property type="entry name" value="HTH_MERR_2"/>
    <property type="match status" value="1"/>
</dbReference>
<feature type="domain" description="HTH merR-type" evidence="3">
    <location>
        <begin position="20"/>
        <end position="87"/>
    </location>
</feature>
<dbReference type="CDD" id="cd04776">
    <property type="entry name" value="HTH_GnyR"/>
    <property type="match status" value="1"/>
</dbReference>
<dbReference type="GO" id="GO:0003700">
    <property type="term" value="F:DNA-binding transcription factor activity"/>
    <property type="evidence" value="ECO:0007669"/>
    <property type="project" value="InterPro"/>
</dbReference>
<dbReference type="SMART" id="SM00422">
    <property type="entry name" value="HTH_MERR"/>
    <property type="match status" value="1"/>
</dbReference>
<dbReference type="PANTHER" id="PTHR30204">
    <property type="entry name" value="REDOX-CYCLING DRUG-SENSING TRANSCRIPTIONAL ACTIVATOR SOXR"/>
    <property type="match status" value="1"/>
</dbReference>
<organism evidence="4 5">
    <name type="scientific">Glycocaulis alkaliphilus</name>
    <dbReference type="NCBI Taxonomy" id="1434191"/>
    <lineage>
        <taxon>Bacteria</taxon>
        <taxon>Pseudomonadati</taxon>
        <taxon>Pseudomonadota</taxon>
        <taxon>Alphaproteobacteria</taxon>
        <taxon>Maricaulales</taxon>
        <taxon>Maricaulaceae</taxon>
        <taxon>Glycocaulis</taxon>
    </lineage>
</organism>
<evidence type="ECO:0000259" key="3">
    <source>
        <dbReference type="PROSITE" id="PS50937"/>
    </source>
</evidence>
<dbReference type="Pfam" id="PF13411">
    <property type="entry name" value="MerR_1"/>
    <property type="match status" value="1"/>
</dbReference>
<proteinExistence type="predicted"/>
<dbReference type="KEGG" id="gak:X907_2252"/>
<keyword evidence="5" id="KW-1185">Reference proteome</keyword>
<dbReference type="Gene3D" id="1.10.1660.10">
    <property type="match status" value="1"/>
</dbReference>
<keyword evidence="2" id="KW-0175">Coiled coil</keyword>
<protein>
    <submittedName>
        <fullName evidence="4">MerR family transcriptional regulator</fullName>
    </submittedName>
</protein>
<gene>
    <name evidence="4" type="ORF">X907_2252</name>
</gene>
<dbReference type="SUPFAM" id="SSF46955">
    <property type="entry name" value="Putative DNA-binding domain"/>
    <property type="match status" value="1"/>
</dbReference>
<dbReference type="AlphaFoldDB" id="A0A3T0EBY4"/>
<evidence type="ECO:0000256" key="2">
    <source>
        <dbReference type="SAM" id="Coils"/>
    </source>
</evidence>
<dbReference type="InterPro" id="IPR009061">
    <property type="entry name" value="DNA-bd_dom_put_sf"/>
</dbReference>
<dbReference type="EMBL" id="CP018911">
    <property type="protein sequence ID" value="AZU04767.1"/>
    <property type="molecule type" value="Genomic_DNA"/>
</dbReference>
<accession>A0A3T0EBY4</accession>
<evidence type="ECO:0000313" key="4">
    <source>
        <dbReference type="EMBL" id="AZU04767.1"/>
    </source>
</evidence>
<dbReference type="PANTHER" id="PTHR30204:SF58">
    <property type="entry name" value="HTH-TYPE TRANSCRIPTIONAL REGULATOR YFMP"/>
    <property type="match status" value="1"/>
</dbReference>
<name>A0A3T0EBY4_9PROT</name>
<keyword evidence="1" id="KW-0238">DNA-binding</keyword>
<feature type="coiled-coil region" evidence="2">
    <location>
        <begin position="95"/>
        <end position="129"/>
    </location>
</feature>
<evidence type="ECO:0000313" key="5">
    <source>
        <dbReference type="Proteomes" id="UP000286954"/>
    </source>
</evidence>
<dbReference type="InterPro" id="IPR000551">
    <property type="entry name" value="MerR-type_HTH_dom"/>
</dbReference>
<dbReference type="InterPro" id="IPR047057">
    <property type="entry name" value="MerR_fam"/>
</dbReference>
<reference evidence="4 5" key="1">
    <citation type="submission" date="2016-12" db="EMBL/GenBank/DDBJ databases">
        <title>The genome of dimorphic prosthecate Glycocaulis alkaliphilus 6b-8t, isolated from crude oil dictates its adaptability in petroleum environments.</title>
        <authorList>
            <person name="Wu X.-L."/>
            <person name="Geng S."/>
        </authorList>
    </citation>
    <scope>NUCLEOTIDE SEQUENCE [LARGE SCALE GENOMIC DNA]</scope>
    <source>
        <strain evidence="4 5">6B-8</strain>
    </source>
</reference>
<sequence>MNVNFADSACMTASPCAETLYSIRDLAASFGVTPRALRFYEQQGLITPQRKGATRLYTAADRARLILILRGKRVGFSLAEIKEMLDLEATEHASRGHLENSILRFRARIEDLKRQRDDIDDAIGELEAGVVWMEERLNDRDPPEDIKRRARAFEALAAARLMQWSVGPPDQP</sequence>
<dbReference type="Proteomes" id="UP000286954">
    <property type="component" value="Chromosome"/>
</dbReference>